<dbReference type="Gene3D" id="2.130.10.10">
    <property type="entry name" value="YVTN repeat-like/Quinoprotein amine dehydrogenase"/>
    <property type="match status" value="3"/>
</dbReference>
<sequence>MTLRKTLSRVPVTALSFYQAPSGRVLVLAGEDARVLAYAAEETCDGAAIWDMDVLGDQPVHGMRVWQRAEQARVLVWGSSSVAVVDIGRPEDGTAPRVLARGTAPDWIYDGAISPWDGDAAAVVTAHNEIVPLTFSGGRDGRLGQVTFGAATSPSRPMLYSARLAWLTAGCVLVAAGTVFGDVVVWKCSLAGGAAAGGARDHGSTMRLLATCSDDRTIRIWDITDRQAEERTPSTEHSGFEATGFKPASGAEDSATDSGRLVAVAMGHASRIWGVKIGLGDAAALRDGDAVCVYWAGAVLCQPRRTLIATGGGDSRVCLVQEPAVDGSDDEQGACPDRLHDGLVTVEVQDILDSLSSPGAPLAGKELISRYDFLSDEEMLVSTSLGRLFVGSLAAAACWEEVRVEKDVADDLRLTYALRAVSQGAAVIGTTAGHLFYYNASRRVTRIAQLPGKVHDLETIADPDQDGEASAAPSVQVMVYLHGNPESHYLTLDRASGRLVCHQRTGGLDARFTPVSAARLGDVLLVGSRRGWLSILTRQADVWWPQMDLPPRSNDAISAIVPLPSRDSSGSPSPYFLATSRDGKFRIYCLETANDVFQCRLVHETSPPFGPMIEGAWFTRDAVPELILYGFRSKDFVVWNETRREELATVDCGGAHRTFRLWHRASDPLRCRLAFTRTSKLSVYSQARLAFRTLKPGTHGREIKALCSNKRYVATGAEDTSIQIWKVTSEQGSNQVQSRHMASIKAHVSGIQRLRWLGDEYLFSSGGNEEFFVWRVRELESAYKGLAVVCEAVFEDRTDIGDLRIMDFDVDEDPDSDRILVTLALSNSTLRTFWYRREAGFEPVAQGLYTGACLTQVRHLGTCKGTPWVVTASTDGHMALWKMQQQGASERSYEMTETAQVHQNSIKGLDMVKKQTSYMFLTGGDDNALGVVLVGLAEDGSGYAFLKRGIVRSAHAAAINSVLLLGEEEDGDMYGVSVSNDQRVRLWRIRGMDSSKVELLGCACSGVADPGDAAQIWPESGGRHMVLGGVGVEAWRCDEAR</sequence>
<dbReference type="GO" id="GO:0005737">
    <property type="term" value="C:cytoplasm"/>
    <property type="evidence" value="ECO:0007669"/>
    <property type="project" value="UniProtKB-SubCell"/>
</dbReference>
<keyword evidence="9" id="KW-0812">Transmembrane</keyword>
<dbReference type="InterPro" id="IPR015943">
    <property type="entry name" value="WD40/YVTN_repeat-like_dom_sf"/>
</dbReference>
<keyword evidence="4" id="KW-0819">tRNA processing</keyword>
<dbReference type="InterPro" id="IPR001680">
    <property type="entry name" value="WD40_rpt"/>
</dbReference>
<evidence type="ECO:0000256" key="1">
    <source>
        <dbReference type="ARBA" id="ARBA00004496"/>
    </source>
</evidence>
<evidence type="ECO:0000256" key="5">
    <source>
        <dbReference type="ARBA" id="ARBA00022737"/>
    </source>
</evidence>
<feature type="transmembrane region" description="Helical" evidence="9">
    <location>
        <begin position="164"/>
        <end position="186"/>
    </location>
</feature>
<dbReference type="PROSITE" id="PS50082">
    <property type="entry name" value="WD_REPEATS_2"/>
    <property type="match status" value="1"/>
</dbReference>
<feature type="region of interest" description="Disordered" evidence="8">
    <location>
        <begin position="226"/>
        <end position="253"/>
    </location>
</feature>
<dbReference type="PANTHER" id="PTHR14344:SF3">
    <property type="entry name" value="WD REPEAT-CONTAINING PROTEIN 6"/>
    <property type="match status" value="1"/>
</dbReference>
<keyword evidence="9" id="KW-1133">Transmembrane helix</keyword>
<proteinExistence type="inferred from homology"/>
<comment type="similarity">
    <text evidence="6">Belongs to the WD repeat WDR6 family.</text>
</comment>
<evidence type="ECO:0000256" key="9">
    <source>
        <dbReference type="SAM" id="Phobius"/>
    </source>
</evidence>
<keyword evidence="9" id="KW-0472">Membrane</keyword>
<dbReference type="InterPro" id="IPR051973">
    <property type="entry name" value="tRNA_Anticodon_Mtase-Reg"/>
</dbReference>
<comment type="subcellular location">
    <subcellularLocation>
        <location evidence="1">Cytoplasm</location>
    </subcellularLocation>
</comment>
<dbReference type="EMBL" id="KQ030572">
    <property type="protein sequence ID" value="KJZ71470.1"/>
    <property type="molecule type" value="Genomic_DNA"/>
</dbReference>
<keyword evidence="5" id="KW-0677">Repeat</keyword>
<accession>A0A0F7ZLU3</accession>
<evidence type="ECO:0000313" key="11">
    <source>
        <dbReference type="Proteomes" id="UP000054481"/>
    </source>
</evidence>
<protein>
    <submittedName>
        <fullName evidence="10">Uncharacterized protein</fullName>
    </submittedName>
</protein>
<keyword evidence="11" id="KW-1185">Reference proteome</keyword>
<evidence type="ECO:0000256" key="8">
    <source>
        <dbReference type="SAM" id="MobiDB-lite"/>
    </source>
</evidence>
<dbReference type="Proteomes" id="UP000054481">
    <property type="component" value="Unassembled WGS sequence"/>
</dbReference>
<evidence type="ECO:0000256" key="4">
    <source>
        <dbReference type="ARBA" id="ARBA00022694"/>
    </source>
</evidence>
<evidence type="ECO:0000256" key="2">
    <source>
        <dbReference type="ARBA" id="ARBA00022490"/>
    </source>
</evidence>
<evidence type="ECO:0000313" key="10">
    <source>
        <dbReference type="EMBL" id="KJZ71470.1"/>
    </source>
</evidence>
<name>A0A0F7ZLU3_9HYPO</name>
<keyword evidence="2" id="KW-0963">Cytoplasm</keyword>
<gene>
    <name evidence="10" type="ORF">HIM_09109</name>
</gene>
<dbReference type="SMART" id="SM00320">
    <property type="entry name" value="WD40"/>
    <property type="match status" value="7"/>
</dbReference>
<evidence type="ECO:0000256" key="7">
    <source>
        <dbReference type="PROSITE-ProRule" id="PRU00221"/>
    </source>
</evidence>
<organism evidence="10 11">
    <name type="scientific">Hirsutella minnesotensis 3608</name>
    <dbReference type="NCBI Taxonomy" id="1043627"/>
    <lineage>
        <taxon>Eukaryota</taxon>
        <taxon>Fungi</taxon>
        <taxon>Dikarya</taxon>
        <taxon>Ascomycota</taxon>
        <taxon>Pezizomycotina</taxon>
        <taxon>Sordariomycetes</taxon>
        <taxon>Hypocreomycetidae</taxon>
        <taxon>Hypocreales</taxon>
        <taxon>Ophiocordycipitaceae</taxon>
        <taxon>Hirsutella</taxon>
    </lineage>
</organism>
<dbReference type="AlphaFoldDB" id="A0A0F7ZLU3"/>
<keyword evidence="3 7" id="KW-0853">WD repeat</keyword>
<evidence type="ECO:0000256" key="6">
    <source>
        <dbReference type="ARBA" id="ARBA00038255"/>
    </source>
</evidence>
<dbReference type="PANTHER" id="PTHR14344">
    <property type="entry name" value="WD REPEAT PROTEIN"/>
    <property type="match status" value="1"/>
</dbReference>
<dbReference type="Pfam" id="PF00400">
    <property type="entry name" value="WD40"/>
    <property type="match status" value="1"/>
</dbReference>
<dbReference type="OrthoDB" id="5594999at2759"/>
<feature type="repeat" description="WD" evidence="7">
    <location>
        <begin position="207"/>
        <end position="231"/>
    </location>
</feature>
<evidence type="ECO:0000256" key="3">
    <source>
        <dbReference type="ARBA" id="ARBA00022574"/>
    </source>
</evidence>
<dbReference type="InterPro" id="IPR036322">
    <property type="entry name" value="WD40_repeat_dom_sf"/>
</dbReference>
<dbReference type="GO" id="GO:0030488">
    <property type="term" value="P:tRNA methylation"/>
    <property type="evidence" value="ECO:0007669"/>
    <property type="project" value="TreeGrafter"/>
</dbReference>
<reference evidence="10 11" key="1">
    <citation type="journal article" date="2014" name="Genome Biol. Evol.">
        <title>Comparative genomics and transcriptomics analyses reveal divergent lifestyle features of nematode endoparasitic fungus Hirsutella minnesotensis.</title>
        <authorList>
            <person name="Lai Y."/>
            <person name="Liu K."/>
            <person name="Zhang X."/>
            <person name="Zhang X."/>
            <person name="Li K."/>
            <person name="Wang N."/>
            <person name="Shu C."/>
            <person name="Wu Y."/>
            <person name="Wang C."/>
            <person name="Bushley K.E."/>
            <person name="Xiang M."/>
            <person name="Liu X."/>
        </authorList>
    </citation>
    <scope>NUCLEOTIDE SEQUENCE [LARGE SCALE GENOMIC DNA]</scope>
    <source>
        <strain evidence="10 11">3608</strain>
    </source>
</reference>
<dbReference type="SUPFAM" id="SSF50978">
    <property type="entry name" value="WD40 repeat-like"/>
    <property type="match status" value="2"/>
</dbReference>